<dbReference type="InParanoid" id="F2UR86"/>
<evidence type="ECO:0000256" key="1">
    <source>
        <dbReference type="SAM" id="MobiDB-lite"/>
    </source>
</evidence>
<dbReference type="GeneID" id="16068778"/>
<reference evidence="3" key="1">
    <citation type="submission" date="2009-08" db="EMBL/GenBank/DDBJ databases">
        <title>Annotation of Salpingoeca rosetta.</title>
        <authorList>
            <consortium name="The Broad Institute Genome Sequencing Platform"/>
            <person name="Russ C."/>
            <person name="Cuomo C."/>
            <person name="Burger G."/>
            <person name="Gray M.W."/>
            <person name="Holland P.W.H."/>
            <person name="King N."/>
            <person name="Lang F.B.F."/>
            <person name="Roger A.J."/>
            <person name="Ruiz-Trillo I."/>
            <person name="Young S.K."/>
            <person name="Zeng Q."/>
            <person name="Gargeya S."/>
            <person name="Alvarado L."/>
            <person name="Berlin A."/>
            <person name="Chapman S.B."/>
            <person name="Chen Z."/>
            <person name="Freedman E."/>
            <person name="Gellesch M."/>
            <person name="Goldberg J."/>
            <person name="Griggs A."/>
            <person name="Gujja S."/>
            <person name="Heilman E."/>
            <person name="Heiman D."/>
            <person name="Howarth C."/>
            <person name="Mehta T."/>
            <person name="Neiman D."/>
            <person name="Pearson M."/>
            <person name="Roberts A."/>
            <person name="Saif S."/>
            <person name="Shea T."/>
            <person name="Shenoy N."/>
            <person name="Sisk P."/>
            <person name="Stolte C."/>
            <person name="Sykes S."/>
            <person name="White J."/>
            <person name="Yandava C."/>
            <person name="Haas B."/>
            <person name="Nusbaum C."/>
            <person name="Birren B."/>
        </authorList>
    </citation>
    <scope>NUCLEOTIDE SEQUENCE [LARGE SCALE GENOMIC DNA]</scope>
    <source>
        <strain evidence="3">ATCC 50818</strain>
    </source>
</reference>
<organism evidence="4">
    <name type="scientific">Salpingoeca rosetta (strain ATCC 50818 / BSB-021)</name>
    <dbReference type="NCBI Taxonomy" id="946362"/>
    <lineage>
        <taxon>Eukaryota</taxon>
        <taxon>Choanoflagellata</taxon>
        <taxon>Craspedida</taxon>
        <taxon>Salpingoecidae</taxon>
        <taxon>Salpingoeca</taxon>
    </lineage>
</organism>
<feature type="region of interest" description="Disordered" evidence="1">
    <location>
        <begin position="118"/>
        <end position="157"/>
    </location>
</feature>
<feature type="compositionally biased region" description="Basic and acidic residues" evidence="1">
    <location>
        <begin position="123"/>
        <end position="132"/>
    </location>
</feature>
<keyword evidence="2" id="KW-0472">Membrane</keyword>
<evidence type="ECO:0000313" key="4">
    <source>
        <dbReference type="Proteomes" id="UP000007799"/>
    </source>
</evidence>
<dbReference type="EMBL" id="GL832991">
    <property type="protein sequence ID" value="EGD80189.1"/>
    <property type="molecule type" value="Genomic_DNA"/>
</dbReference>
<keyword evidence="2" id="KW-1133">Transmembrane helix</keyword>
<proteinExistence type="predicted"/>
<dbReference type="AlphaFoldDB" id="F2UR86"/>
<dbReference type="Proteomes" id="UP000007799">
    <property type="component" value="Unassembled WGS sequence"/>
</dbReference>
<keyword evidence="4" id="KW-1185">Reference proteome</keyword>
<evidence type="ECO:0000256" key="2">
    <source>
        <dbReference type="SAM" id="Phobius"/>
    </source>
</evidence>
<gene>
    <name evidence="3" type="ORF">PTSG_13110</name>
</gene>
<feature type="transmembrane region" description="Helical" evidence="2">
    <location>
        <begin position="57"/>
        <end position="79"/>
    </location>
</feature>
<dbReference type="RefSeq" id="XP_004988251.1">
    <property type="nucleotide sequence ID" value="XM_004988194.1"/>
</dbReference>
<accession>F2UR86</accession>
<name>F2UR86_SALR5</name>
<sequence length="214" mass="22721">MSRVPPAKRSKVTLMTAADVTSSAAANMARSSIPSSARGLDKSTMDRTRICANPLKVAVLPAVLLMQLVAAVVTTLLWAPRHLMALLVPTHDAPPPPQVPTPTLMVAPIPLADLLKQSPRAELVQKKDEPKRTPRPLHKLLPPHVLHPPSPRPVRARGRVQPTRLVPTKPHVCTCASRRRAAATAAATAAADAAGRGDSGVDRVDSVDGDRGRV</sequence>
<protein>
    <submittedName>
        <fullName evidence="3">Uncharacterized protein</fullName>
    </submittedName>
</protein>
<evidence type="ECO:0000313" key="3">
    <source>
        <dbReference type="EMBL" id="EGD80189.1"/>
    </source>
</evidence>
<feature type="region of interest" description="Disordered" evidence="1">
    <location>
        <begin position="182"/>
        <end position="214"/>
    </location>
</feature>
<dbReference type="KEGG" id="sre:PTSG_13110"/>
<keyword evidence="2" id="KW-0812">Transmembrane</keyword>
<feature type="compositionally biased region" description="Basic and acidic residues" evidence="1">
    <location>
        <begin position="199"/>
        <end position="214"/>
    </location>
</feature>
<feature type="compositionally biased region" description="Low complexity" evidence="1">
    <location>
        <begin position="182"/>
        <end position="196"/>
    </location>
</feature>